<evidence type="ECO:0000313" key="3">
    <source>
        <dbReference type="Proteomes" id="UP000198290"/>
    </source>
</evidence>
<evidence type="ECO:0000256" key="1">
    <source>
        <dbReference type="ARBA" id="ARBA00023284"/>
    </source>
</evidence>
<name>A0A3G9GE35_9NEIS</name>
<gene>
    <name evidence="2" type="ORF">DLM_0163</name>
</gene>
<dbReference type="EMBL" id="AP018823">
    <property type="protein sequence ID" value="BBF83846.1"/>
    <property type="molecule type" value="Genomic_DNA"/>
</dbReference>
<accession>A0A3G9GE35</accession>
<dbReference type="PANTHER" id="PTHR43110:SF1">
    <property type="entry name" value="THIOL PEROXIDASE"/>
    <property type="match status" value="1"/>
</dbReference>
<dbReference type="InterPro" id="IPR050455">
    <property type="entry name" value="Tpx_Peroxidase_subfamily"/>
</dbReference>
<keyword evidence="1" id="KW-0676">Redox-active center</keyword>
<reference evidence="3" key="1">
    <citation type="journal article" date="2017" name="Biotechnol. Biofuels">
        <title>Evaluation of environmental bacterial communities as a factor affecting the growth of duckweed Lemna minor.</title>
        <authorList>
            <person name="Ishizawa H."/>
            <person name="Kuroda M."/>
            <person name="Morikawa M."/>
            <person name="Ike M."/>
        </authorList>
    </citation>
    <scope>NUCLEOTIDE SEQUENCE [LARGE SCALE GENOMIC DNA]</scope>
    <source>
        <strain evidence="3">H3</strain>
    </source>
</reference>
<protein>
    <submittedName>
        <fullName evidence="2">Thiol peroxidase</fullName>
        <ecNumber evidence="2">1.11.1.15</ecNumber>
    </submittedName>
</protein>
<dbReference type="EC" id="1.11.1.15" evidence="2"/>
<dbReference type="RefSeq" id="WP_089083945.1">
    <property type="nucleotide sequence ID" value="NZ_AP018823.1"/>
</dbReference>
<dbReference type="InterPro" id="IPR036249">
    <property type="entry name" value="Thioredoxin-like_sf"/>
</dbReference>
<dbReference type="PANTHER" id="PTHR43110">
    <property type="entry name" value="THIOL PEROXIDASE"/>
    <property type="match status" value="1"/>
</dbReference>
<dbReference type="STRING" id="332411.VI06_03890"/>
<sequence length="181" mass="19705">MDDFTLLYGDDSIPVAGSFPQAGHYLPSFMLVDEHKRDVALEVFGGSPKAIITLLSLDENEHGGLALLQDTRRFLESWPELAIIVITVDSPSSLLRCRREHGLPGVTLLSTLRGRDFHKQYGVLALGYPLSGYTVPAMLIADGDNLIHYAERLHNSKGRFDQDAIAALLAAAETPDSTASS</sequence>
<evidence type="ECO:0000313" key="2">
    <source>
        <dbReference type="EMBL" id="BBF83846.1"/>
    </source>
</evidence>
<organism evidence="2 3">
    <name type="scientific">Aquitalea magnusonii</name>
    <dbReference type="NCBI Taxonomy" id="332411"/>
    <lineage>
        <taxon>Bacteria</taxon>
        <taxon>Pseudomonadati</taxon>
        <taxon>Pseudomonadota</taxon>
        <taxon>Betaproteobacteria</taxon>
        <taxon>Neisseriales</taxon>
        <taxon>Chromobacteriaceae</taxon>
        <taxon>Aquitalea</taxon>
    </lineage>
</organism>
<reference evidence="3" key="3">
    <citation type="journal article" date="2017" name="Plant Physiol. Biochem.">
        <title>Differential oxidative and antioxidative response of duckweed Lemna minor toward plant growth promoting/inhibiting bacteria.</title>
        <authorList>
            <person name="Ishizawa H."/>
            <person name="Kuroda M."/>
            <person name="Morikawa M."/>
            <person name="Ike M."/>
        </authorList>
    </citation>
    <scope>NUCLEOTIDE SEQUENCE [LARGE SCALE GENOMIC DNA]</scope>
    <source>
        <strain evidence="3">H3</strain>
    </source>
</reference>
<keyword evidence="2" id="KW-0560">Oxidoreductase</keyword>
<dbReference type="KEGG" id="amah:DLM_0163"/>
<reference evidence="2 3" key="2">
    <citation type="journal article" date="2017" name="Genome Announc.">
        <title>Draft genome sequence of Aquitalea magnusonii strain H3, a plant growth-promoting bacterium of duckweed Lemna minor.</title>
        <authorList>
            <person name="Ishizawa H."/>
            <person name="Kuroda M."/>
            <person name="Ike M."/>
        </authorList>
    </citation>
    <scope>NUCLEOTIDE SEQUENCE [LARGE SCALE GENOMIC DNA]</scope>
    <source>
        <strain evidence="2 3">H3</strain>
    </source>
</reference>
<dbReference type="GO" id="GO:0004601">
    <property type="term" value="F:peroxidase activity"/>
    <property type="evidence" value="ECO:0007669"/>
    <property type="project" value="UniProtKB-KW"/>
</dbReference>
<keyword evidence="3" id="KW-1185">Reference proteome</keyword>
<dbReference type="SUPFAM" id="SSF52833">
    <property type="entry name" value="Thioredoxin-like"/>
    <property type="match status" value="1"/>
</dbReference>
<keyword evidence="2" id="KW-0575">Peroxidase</keyword>
<dbReference type="Proteomes" id="UP000198290">
    <property type="component" value="Chromosome"/>
</dbReference>
<dbReference type="Gene3D" id="3.40.30.10">
    <property type="entry name" value="Glutaredoxin"/>
    <property type="match status" value="1"/>
</dbReference>
<dbReference type="OrthoDB" id="9129617at2"/>
<dbReference type="AlphaFoldDB" id="A0A3G9GE35"/>
<proteinExistence type="predicted"/>